<dbReference type="PANTHER" id="PTHR43685">
    <property type="entry name" value="GLYCOSYLTRANSFERASE"/>
    <property type="match status" value="1"/>
</dbReference>
<dbReference type="Gene3D" id="3.90.550.10">
    <property type="entry name" value="Spore Coat Polysaccharide Biosynthesis Protein SpsA, Chain A"/>
    <property type="match status" value="1"/>
</dbReference>
<gene>
    <name evidence="4" type="ORF">IDH44_19865</name>
</gene>
<feature type="domain" description="Galactosyltransferase C-terminal" evidence="3">
    <location>
        <begin position="162"/>
        <end position="217"/>
    </location>
</feature>
<dbReference type="EMBL" id="JACXIZ010000038">
    <property type="protein sequence ID" value="MBD2847463.1"/>
    <property type="molecule type" value="Genomic_DNA"/>
</dbReference>
<evidence type="ECO:0000259" key="2">
    <source>
        <dbReference type="Pfam" id="PF00535"/>
    </source>
</evidence>
<feature type="domain" description="Glycosyltransferase 2-like" evidence="2">
    <location>
        <begin position="4"/>
        <end position="123"/>
    </location>
</feature>
<protein>
    <submittedName>
        <fullName evidence="4">Glycosyltransferase</fullName>
    </submittedName>
</protein>
<dbReference type="GO" id="GO:0016740">
    <property type="term" value="F:transferase activity"/>
    <property type="evidence" value="ECO:0007669"/>
    <property type="project" value="UniProtKB-KW"/>
</dbReference>
<dbReference type="Proteomes" id="UP000621560">
    <property type="component" value="Unassembled WGS sequence"/>
</dbReference>
<keyword evidence="1" id="KW-0808">Transferase</keyword>
<organism evidence="4 5">
    <name type="scientific">Paenibacillus sabuli</name>
    <dbReference type="NCBI Taxonomy" id="2772509"/>
    <lineage>
        <taxon>Bacteria</taxon>
        <taxon>Bacillati</taxon>
        <taxon>Bacillota</taxon>
        <taxon>Bacilli</taxon>
        <taxon>Bacillales</taxon>
        <taxon>Paenibacillaceae</taxon>
        <taxon>Paenibacillus</taxon>
    </lineage>
</organism>
<dbReference type="SUPFAM" id="SSF53448">
    <property type="entry name" value="Nucleotide-diphospho-sugar transferases"/>
    <property type="match status" value="1"/>
</dbReference>
<name>A0A927BY54_9BACL</name>
<proteinExistence type="predicted"/>
<dbReference type="InterPro" id="IPR027791">
    <property type="entry name" value="Galactosyl_T_C"/>
</dbReference>
<evidence type="ECO:0000259" key="3">
    <source>
        <dbReference type="Pfam" id="PF02709"/>
    </source>
</evidence>
<dbReference type="InterPro" id="IPR029044">
    <property type="entry name" value="Nucleotide-diphossugar_trans"/>
</dbReference>
<comment type="caution">
    <text evidence="4">The sequence shown here is derived from an EMBL/GenBank/DDBJ whole genome shotgun (WGS) entry which is preliminary data.</text>
</comment>
<dbReference type="Pfam" id="PF02709">
    <property type="entry name" value="Glyco_transf_7C"/>
    <property type="match status" value="1"/>
</dbReference>
<dbReference type="PANTHER" id="PTHR43685:SF2">
    <property type="entry name" value="GLYCOSYLTRANSFERASE 2-LIKE DOMAIN-CONTAINING PROTEIN"/>
    <property type="match status" value="1"/>
</dbReference>
<sequence length="295" mass="34108">MLMSIVIPTCNQSFALDLTLFWLTNTLPEHTEIIVIDDGSVEDIQSVVKNYQTEFPILYNRIAHMGRAAARNMGVSLSKGKRILFNDSDRFPANSNLKLHRDGKDILIGGIKEFYFSQPEKEKNAIKNNFEGLESKSRIPYYSKIIKNNLFDINGSCISNVPWISFLSGNVSVPRENFFQVGGFDENFIDWGVEHFELGYRFFLAGAKFKQIDTTNYHIAHSRSRHFYRSHLSSSFRYFKNKHRDQTVVMFEKFMFGIASLQEVELSTLSNNNNNKNKNLWVMGKESEPIMMPRI</sequence>
<keyword evidence="5" id="KW-1185">Reference proteome</keyword>
<reference evidence="4" key="1">
    <citation type="submission" date="2020-09" db="EMBL/GenBank/DDBJ databases">
        <title>A novel bacterium of genus Paenibacillus, isolated from South China Sea.</title>
        <authorList>
            <person name="Huang H."/>
            <person name="Mo K."/>
            <person name="Hu Y."/>
        </authorList>
    </citation>
    <scope>NUCLEOTIDE SEQUENCE</scope>
    <source>
        <strain evidence="4">IB182496</strain>
    </source>
</reference>
<dbReference type="InterPro" id="IPR050834">
    <property type="entry name" value="Glycosyltransf_2"/>
</dbReference>
<dbReference type="InterPro" id="IPR001173">
    <property type="entry name" value="Glyco_trans_2-like"/>
</dbReference>
<evidence type="ECO:0000313" key="4">
    <source>
        <dbReference type="EMBL" id="MBD2847463.1"/>
    </source>
</evidence>
<dbReference type="AlphaFoldDB" id="A0A927BY54"/>
<evidence type="ECO:0000256" key="1">
    <source>
        <dbReference type="ARBA" id="ARBA00022679"/>
    </source>
</evidence>
<accession>A0A927BY54</accession>
<dbReference type="Pfam" id="PF00535">
    <property type="entry name" value="Glycos_transf_2"/>
    <property type="match status" value="1"/>
</dbReference>
<dbReference type="RefSeq" id="WP_190920569.1">
    <property type="nucleotide sequence ID" value="NZ_JACXIZ010000038.1"/>
</dbReference>
<evidence type="ECO:0000313" key="5">
    <source>
        <dbReference type="Proteomes" id="UP000621560"/>
    </source>
</evidence>